<dbReference type="RefSeq" id="WP_179500867.1">
    <property type="nucleotide sequence ID" value="NZ_JACCAA010000001.1"/>
</dbReference>
<dbReference type="SUPFAM" id="SSF52540">
    <property type="entry name" value="P-loop containing nucleoside triphosphate hydrolases"/>
    <property type="match status" value="1"/>
</dbReference>
<proteinExistence type="predicted"/>
<feature type="compositionally biased region" description="Basic and acidic residues" evidence="1">
    <location>
        <begin position="198"/>
        <end position="212"/>
    </location>
</feature>
<dbReference type="InterPro" id="IPR040632">
    <property type="entry name" value="Sulfotransfer_4"/>
</dbReference>
<evidence type="ECO:0000313" key="3">
    <source>
        <dbReference type="Proteomes" id="UP000540656"/>
    </source>
</evidence>
<dbReference type="AlphaFoldDB" id="A0A7Y9S174"/>
<dbReference type="EMBL" id="JACCAA010000001">
    <property type="protein sequence ID" value="NYG57620.1"/>
    <property type="molecule type" value="Genomic_DNA"/>
</dbReference>
<gene>
    <name evidence="2" type="ORF">BJ980_000543</name>
</gene>
<dbReference type="PANTHER" id="PTHR36978">
    <property type="entry name" value="P-LOOP CONTAINING NUCLEOTIDE TRIPHOSPHATE HYDROLASE"/>
    <property type="match status" value="1"/>
</dbReference>
<dbReference type="InterPro" id="IPR027417">
    <property type="entry name" value="P-loop_NTPase"/>
</dbReference>
<feature type="region of interest" description="Disordered" evidence="1">
    <location>
        <begin position="184"/>
        <end position="231"/>
    </location>
</feature>
<accession>A0A7Y9S174</accession>
<dbReference type="Proteomes" id="UP000540656">
    <property type="component" value="Unassembled WGS sequence"/>
</dbReference>
<keyword evidence="3" id="KW-1185">Reference proteome</keyword>
<protein>
    <recommendedName>
        <fullName evidence="4">Sulfotransferase family protein</fullName>
    </recommendedName>
</protein>
<comment type="caution">
    <text evidence="2">The sequence shown here is derived from an EMBL/GenBank/DDBJ whole genome shotgun (WGS) entry which is preliminary data.</text>
</comment>
<sequence>MVLQLIGAGLPRTGTSSLREALRHLLGAPVYHMSEAFAHPEHAQTWVGAIDGDTPDWEDFLAGYAAGVDAPFSNCWRELSRAYPDAPVLLSHRGDPEVWLRSMEATVLPRTREMLSKGDDDPMVPLFRVVFRDLFTDIDDGEQAMAGYQRWLDDVRAEVAPGRLVEWQPGDGWEPICRALRLPVPDRPFPHENSTADYRARHETRARKDEQRVASAGSSTSDAPGRPEASH</sequence>
<name>A0A7Y9S174_9ACTN</name>
<evidence type="ECO:0000313" key="2">
    <source>
        <dbReference type="EMBL" id="NYG57620.1"/>
    </source>
</evidence>
<dbReference type="PANTHER" id="PTHR36978:SF4">
    <property type="entry name" value="P-LOOP CONTAINING NUCLEOSIDE TRIPHOSPHATE HYDROLASE PROTEIN"/>
    <property type="match status" value="1"/>
</dbReference>
<organism evidence="2 3">
    <name type="scientific">Nocardioides daedukensis</name>
    <dbReference type="NCBI Taxonomy" id="634462"/>
    <lineage>
        <taxon>Bacteria</taxon>
        <taxon>Bacillati</taxon>
        <taxon>Actinomycetota</taxon>
        <taxon>Actinomycetes</taxon>
        <taxon>Propionibacteriales</taxon>
        <taxon>Nocardioidaceae</taxon>
        <taxon>Nocardioides</taxon>
    </lineage>
</organism>
<dbReference type="Gene3D" id="3.40.50.300">
    <property type="entry name" value="P-loop containing nucleotide triphosphate hydrolases"/>
    <property type="match status" value="1"/>
</dbReference>
<evidence type="ECO:0000256" key="1">
    <source>
        <dbReference type="SAM" id="MobiDB-lite"/>
    </source>
</evidence>
<reference evidence="2 3" key="1">
    <citation type="submission" date="2020-07" db="EMBL/GenBank/DDBJ databases">
        <title>Sequencing the genomes of 1000 actinobacteria strains.</title>
        <authorList>
            <person name="Klenk H.-P."/>
        </authorList>
    </citation>
    <scope>NUCLEOTIDE SEQUENCE [LARGE SCALE GENOMIC DNA]</scope>
    <source>
        <strain evidence="2 3">DSM 23819</strain>
    </source>
</reference>
<dbReference type="Pfam" id="PF17784">
    <property type="entry name" value="Sulfotransfer_4"/>
    <property type="match status" value="1"/>
</dbReference>
<evidence type="ECO:0008006" key="4">
    <source>
        <dbReference type="Google" id="ProtNLM"/>
    </source>
</evidence>